<reference evidence="5" key="1">
    <citation type="submission" date="2020-05" db="EMBL/GenBank/DDBJ databases">
        <authorList>
            <person name="Chiriac C."/>
            <person name="Salcher M."/>
            <person name="Ghai R."/>
            <person name="Kavagutti S V."/>
        </authorList>
    </citation>
    <scope>NUCLEOTIDE SEQUENCE</scope>
</reference>
<dbReference type="EMBL" id="CAEZUQ010000082">
    <property type="protein sequence ID" value="CAB4610351.1"/>
    <property type="molecule type" value="Genomic_DNA"/>
</dbReference>
<feature type="domain" description="HTH tetR-type" evidence="4">
    <location>
        <begin position="17"/>
        <end position="77"/>
    </location>
</feature>
<evidence type="ECO:0000256" key="2">
    <source>
        <dbReference type="ARBA" id="ARBA00023125"/>
    </source>
</evidence>
<dbReference type="PRINTS" id="PR00455">
    <property type="entry name" value="HTHTETR"/>
</dbReference>
<name>A0A6J6H9T3_9ZZZZ</name>
<protein>
    <submittedName>
        <fullName evidence="5">Unannotated protein</fullName>
    </submittedName>
</protein>
<keyword evidence="2" id="KW-0238">DNA-binding</keyword>
<sequence length="203" mass="22232">MVLATKLRAQRASYHHGNLEESLIKAAIKLVRKNGPDHLSLRTAAADIGVSPSAAYHYFPDKSALLDGIGEYLFTDLATMQEEALAKIKGTSARAAKERFRALGEVYFKWAMKEPNLFRLMFGGFCSIEDSEPADSTAYQLLTKTLDELVVTGAMSKTMRPYGELIAWSSVHGATTLIVEGHMPSEAFESLLDGIQISLGMSK</sequence>
<dbReference type="InterPro" id="IPR009057">
    <property type="entry name" value="Homeodomain-like_sf"/>
</dbReference>
<dbReference type="PROSITE" id="PS50977">
    <property type="entry name" value="HTH_TETR_2"/>
    <property type="match status" value="1"/>
</dbReference>
<dbReference type="GO" id="GO:0003700">
    <property type="term" value="F:DNA-binding transcription factor activity"/>
    <property type="evidence" value="ECO:0007669"/>
    <property type="project" value="TreeGrafter"/>
</dbReference>
<evidence type="ECO:0000256" key="1">
    <source>
        <dbReference type="ARBA" id="ARBA00023015"/>
    </source>
</evidence>
<dbReference type="SUPFAM" id="SSF48498">
    <property type="entry name" value="Tetracyclin repressor-like, C-terminal domain"/>
    <property type="match status" value="1"/>
</dbReference>
<evidence type="ECO:0000256" key="3">
    <source>
        <dbReference type="ARBA" id="ARBA00023163"/>
    </source>
</evidence>
<evidence type="ECO:0000259" key="4">
    <source>
        <dbReference type="PROSITE" id="PS50977"/>
    </source>
</evidence>
<keyword evidence="1" id="KW-0805">Transcription regulation</keyword>
<dbReference type="Pfam" id="PF00440">
    <property type="entry name" value="TetR_N"/>
    <property type="match status" value="1"/>
</dbReference>
<dbReference type="InterPro" id="IPR025996">
    <property type="entry name" value="MT1864/Rv1816-like_C"/>
</dbReference>
<dbReference type="Gene3D" id="1.10.357.10">
    <property type="entry name" value="Tetracycline Repressor, domain 2"/>
    <property type="match status" value="1"/>
</dbReference>
<dbReference type="InterPro" id="IPR050109">
    <property type="entry name" value="HTH-type_TetR-like_transc_reg"/>
</dbReference>
<dbReference type="InterPro" id="IPR036271">
    <property type="entry name" value="Tet_transcr_reg_TetR-rel_C_sf"/>
</dbReference>
<dbReference type="PANTHER" id="PTHR30055:SF234">
    <property type="entry name" value="HTH-TYPE TRANSCRIPTIONAL REGULATOR BETI"/>
    <property type="match status" value="1"/>
</dbReference>
<dbReference type="SUPFAM" id="SSF46689">
    <property type="entry name" value="Homeodomain-like"/>
    <property type="match status" value="1"/>
</dbReference>
<keyword evidence="3" id="KW-0804">Transcription</keyword>
<gene>
    <name evidence="5" type="ORF">UFOPK1842_00733</name>
</gene>
<accession>A0A6J6H9T3</accession>
<dbReference type="Pfam" id="PF13305">
    <property type="entry name" value="TetR_C_33"/>
    <property type="match status" value="1"/>
</dbReference>
<evidence type="ECO:0000313" key="5">
    <source>
        <dbReference type="EMBL" id="CAB4610351.1"/>
    </source>
</evidence>
<dbReference type="InterPro" id="IPR001647">
    <property type="entry name" value="HTH_TetR"/>
</dbReference>
<dbReference type="AlphaFoldDB" id="A0A6J6H9T3"/>
<dbReference type="GO" id="GO:0000976">
    <property type="term" value="F:transcription cis-regulatory region binding"/>
    <property type="evidence" value="ECO:0007669"/>
    <property type="project" value="TreeGrafter"/>
</dbReference>
<proteinExistence type="predicted"/>
<organism evidence="5">
    <name type="scientific">freshwater metagenome</name>
    <dbReference type="NCBI Taxonomy" id="449393"/>
    <lineage>
        <taxon>unclassified sequences</taxon>
        <taxon>metagenomes</taxon>
        <taxon>ecological metagenomes</taxon>
    </lineage>
</organism>
<dbReference type="PANTHER" id="PTHR30055">
    <property type="entry name" value="HTH-TYPE TRANSCRIPTIONAL REGULATOR RUTR"/>
    <property type="match status" value="1"/>
</dbReference>